<name>A0ABS8UNW1_DATST</name>
<reference evidence="2 3" key="1">
    <citation type="journal article" date="2021" name="BMC Genomics">
        <title>Datura genome reveals duplications of psychoactive alkaloid biosynthetic genes and high mutation rate following tissue culture.</title>
        <authorList>
            <person name="Rajewski A."/>
            <person name="Carter-House D."/>
            <person name="Stajich J."/>
            <person name="Litt A."/>
        </authorList>
    </citation>
    <scope>NUCLEOTIDE SEQUENCE [LARGE SCALE GENOMIC DNA]</scope>
    <source>
        <strain evidence="2">AR-01</strain>
    </source>
</reference>
<evidence type="ECO:0000313" key="3">
    <source>
        <dbReference type="Proteomes" id="UP000823775"/>
    </source>
</evidence>
<keyword evidence="3" id="KW-1185">Reference proteome</keyword>
<organism evidence="2 3">
    <name type="scientific">Datura stramonium</name>
    <name type="common">Jimsonweed</name>
    <name type="synonym">Common thornapple</name>
    <dbReference type="NCBI Taxonomy" id="4076"/>
    <lineage>
        <taxon>Eukaryota</taxon>
        <taxon>Viridiplantae</taxon>
        <taxon>Streptophyta</taxon>
        <taxon>Embryophyta</taxon>
        <taxon>Tracheophyta</taxon>
        <taxon>Spermatophyta</taxon>
        <taxon>Magnoliopsida</taxon>
        <taxon>eudicotyledons</taxon>
        <taxon>Gunneridae</taxon>
        <taxon>Pentapetalae</taxon>
        <taxon>asterids</taxon>
        <taxon>lamiids</taxon>
        <taxon>Solanales</taxon>
        <taxon>Solanaceae</taxon>
        <taxon>Solanoideae</taxon>
        <taxon>Datureae</taxon>
        <taxon>Datura</taxon>
    </lineage>
</organism>
<dbReference type="Proteomes" id="UP000823775">
    <property type="component" value="Unassembled WGS sequence"/>
</dbReference>
<dbReference type="Pfam" id="PF20167">
    <property type="entry name" value="Transposase_32"/>
    <property type="match status" value="1"/>
</dbReference>
<evidence type="ECO:0000313" key="2">
    <source>
        <dbReference type="EMBL" id="MCD9560305.1"/>
    </source>
</evidence>
<feature type="domain" description="Putative plant transposon protein" evidence="1">
    <location>
        <begin position="3"/>
        <end position="132"/>
    </location>
</feature>
<sequence>MSEAPGRYFLNIVHDFYVNYTTTLDKNHRKGQKVSKLPILNQIRVHRVMVYISNTTINRILYGPHLLPPVRTPEFDHRLKDRNDQRPGLAQVLTDGQSPWLTNPREKIYKSTLTFAAMFWWVVVRLRLFPTGGLCKSAHVPILVGINVEIVENKKNDFDKSKDETNHDLYVHMTMPLVFGPSKQIVRAVVEQTNASDAVTVSDLAFVASPLPTYIPSKFRAGTIMQSLDSTETSSVTLQTSHYALMPTNFAELVKGKTDIRNK</sequence>
<protein>
    <recommendedName>
        <fullName evidence="1">Putative plant transposon protein domain-containing protein</fullName>
    </recommendedName>
</protein>
<gene>
    <name evidence="2" type="ORF">HAX54_018828</name>
</gene>
<dbReference type="EMBL" id="JACEIK010002298">
    <property type="protein sequence ID" value="MCD9560305.1"/>
    <property type="molecule type" value="Genomic_DNA"/>
</dbReference>
<evidence type="ECO:0000259" key="1">
    <source>
        <dbReference type="Pfam" id="PF20167"/>
    </source>
</evidence>
<accession>A0ABS8UNW1</accession>
<comment type="caution">
    <text evidence="2">The sequence shown here is derived from an EMBL/GenBank/DDBJ whole genome shotgun (WGS) entry which is preliminary data.</text>
</comment>
<proteinExistence type="predicted"/>
<dbReference type="InterPro" id="IPR046796">
    <property type="entry name" value="Transposase_32_dom"/>
</dbReference>